<dbReference type="GO" id="GO:0005829">
    <property type="term" value="C:cytosol"/>
    <property type="evidence" value="ECO:0007669"/>
    <property type="project" value="TreeGrafter"/>
</dbReference>
<evidence type="ECO:0000259" key="4">
    <source>
        <dbReference type="PROSITE" id="PS50943"/>
    </source>
</evidence>
<feature type="compositionally biased region" description="Basic and acidic residues" evidence="3">
    <location>
        <begin position="115"/>
        <end position="143"/>
    </location>
</feature>
<dbReference type="InterPro" id="IPR050807">
    <property type="entry name" value="TransReg_Diox_bact_type"/>
</dbReference>
<dbReference type="PANTHER" id="PTHR46797:SF1">
    <property type="entry name" value="METHYLPHOSPHONATE SYNTHASE"/>
    <property type="match status" value="1"/>
</dbReference>
<keyword evidence="1" id="KW-0238">DNA-binding</keyword>
<dbReference type="PROSITE" id="PS50943">
    <property type="entry name" value="HTH_CROC1"/>
    <property type="match status" value="1"/>
</dbReference>
<evidence type="ECO:0000256" key="1">
    <source>
        <dbReference type="ARBA" id="ARBA00023125"/>
    </source>
</evidence>
<dbReference type="GO" id="GO:0003677">
    <property type="term" value="F:DNA binding"/>
    <property type="evidence" value="ECO:0007669"/>
    <property type="project" value="UniProtKB-KW"/>
</dbReference>
<keyword evidence="2" id="KW-0175">Coiled coil</keyword>
<comment type="caution">
    <text evidence="5">The sequence shown here is derived from an EMBL/GenBank/DDBJ whole genome shotgun (WGS) entry which is preliminary data.</text>
</comment>
<reference evidence="5" key="1">
    <citation type="journal article" date="2014" name="Int. J. Syst. Evol. Microbiol.">
        <title>Complete genome sequence of Corynebacterium casei LMG S-19264T (=DSM 44701T), isolated from a smear-ripened cheese.</title>
        <authorList>
            <consortium name="US DOE Joint Genome Institute (JGI-PGF)"/>
            <person name="Walter F."/>
            <person name="Albersmeier A."/>
            <person name="Kalinowski J."/>
            <person name="Ruckert C."/>
        </authorList>
    </citation>
    <scope>NUCLEOTIDE SEQUENCE</scope>
    <source>
        <strain evidence="5">CGMCC 1.15152</strain>
    </source>
</reference>
<dbReference type="Proteomes" id="UP000633205">
    <property type="component" value="Unassembled WGS sequence"/>
</dbReference>
<dbReference type="CDD" id="cd00093">
    <property type="entry name" value="HTH_XRE"/>
    <property type="match status" value="1"/>
</dbReference>
<gene>
    <name evidence="5" type="ORF">GCM10010915_12190</name>
</gene>
<dbReference type="GO" id="GO:0003700">
    <property type="term" value="F:DNA-binding transcription factor activity"/>
    <property type="evidence" value="ECO:0007669"/>
    <property type="project" value="TreeGrafter"/>
</dbReference>
<keyword evidence="6" id="KW-1185">Reference proteome</keyword>
<evidence type="ECO:0000256" key="2">
    <source>
        <dbReference type="SAM" id="Coils"/>
    </source>
</evidence>
<feature type="region of interest" description="Disordered" evidence="3">
    <location>
        <begin position="109"/>
        <end position="143"/>
    </location>
</feature>
<dbReference type="SUPFAM" id="SSF47413">
    <property type="entry name" value="lambda repressor-like DNA-binding domains"/>
    <property type="match status" value="1"/>
</dbReference>
<evidence type="ECO:0000313" key="5">
    <source>
        <dbReference type="EMBL" id="GGD33370.1"/>
    </source>
</evidence>
<dbReference type="Pfam" id="PF01381">
    <property type="entry name" value="HTH_3"/>
    <property type="match status" value="1"/>
</dbReference>
<dbReference type="Gene3D" id="1.10.260.40">
    <property type="entry name" value="lambda repressor-like DNA-binding domains"/>
    <property type="match status" value="1"/>
</dbReference>
<protein>
    <recommendedName>
        <fullName evidence="4">HTH cro/C1-type domain-containing protein</fullName>
    </recommendedName>
</protein>
<feature type="coiled-coil region" evidence="2">
    <location>
        <begin position="6"/>
        <end position="33"/>
    </location>
</feature>
<dbReference type="SMART" id="SM00530">
    <property type="entry name" value="HTH_XRE"/>
    <property type="match status" value="1"/>
</dbReference>
<dbReference type="EMBL" id="BMHO01000001">
    <property type="protein sequence ID" value="GGD33370.1"/>
    <property type="molecule type" value="Genomic_DNA"/>
</dbReference>
<accession>A0A916Y7M8</accession>
<evidence type="ECO:0000256" key="3">
    <source>
        <dbReference type="SAM" id="MobiDB-lite"/>
    </source>
</evidence>
<sequence length="143" mass="15624">MTTAERTALSRQVKRVRQDREMTQAELAEAANVSRQTLSDIENGSRVPQDAVLRRIMGVLGIDLPGSDQSDDTRMWLGLIGGVLEAMPPENRPRAGKAALDAATAELLSSVSGGSKDREPKQDDFRRAAHSRSEDRGEDHDSI</sequence>
<dbReference type="AlphaFoldDB" id="A0A916Y7M8"/>
<dbReference type="PANTHER" id="PTHR46797">
    <property type="entry name" value="HTH-TYPE TRANSCRIPTIONAL REGULATOR"/>
    <property type="match status" value="1"/>
</dbReference>
<evidence type="ECO:0000313" key="6">
    <source>
        <dbReference type="Proteomes" id="UP000633205"/>
    </source>
</evidence>
<reference evidence="5" key="2">
    <citation type="submission" date="2020-09" db="EMBL/GenBank/DDBJ databases">
        <authorList>
            <person name="Sun Q."/>
            <person name="Zhou Y."/>
        </authorList>
    </citation>
    <scope>NUCLEOTIDE SEQUENCE</scope>
    <source>
        <strain evidence="5">CGMCC 1.15152</strain>
    </source>
</reference>
<organism evidence="5 6">
    <name type="scientific">Microbacterium faecale</name>
    <dbReference type="NCBI Taxonomy" id="1804630"/>
    <lineage>
        <taxon>Bacteria</taxon>
        <taxon>Bacillati</taxon>
        <taxon>Actinomycetota</taxon>
        <taxon>Actinomycetes</taxon>
        <taxon>Micrococcales</taxon>
        <taxon>Microbacteriaceae</taxon>
        <taxon>Microbacterium</taxon>
    </lineage>
</organism>
<dbReference type="InterPro" id="IPR010982">
    <property type="entry name" value="Lambda_DNA-bd_dom_sf"/>
</dbReference>
<name>A0A916Y7M8_9MICO</name>
<proteinExistence type="predicted"/>
<feature type="domain" description="HTH cro/C1-type" evidence="4">
    <location>
        <begin position="13"/>
        <end position="67"/>
    </location>
</feature>
<dbReference type="InterPro" id="IPR001387">
    <property type="entry name" value="Cro/C1-type_HTH"/>
</dbReference>